<evidence type="ECO:0000313" key="1">
    <source>
        <dbReference type="EMBL" id="MBE9461660.1"/>
    </source>
</evidence>
<evidence type="ECO:0000313" key="2">
    <source>
        <dbReference type="Proteomes" id="UP000634134"/>
    </source>
</evidence>
<comment type="caution">
    <text evidence="1">The sequence shown here is derived from an EMBL/GenBank/DDBJ whole genome shotgun (WGS) entry which is preliminary data.</text>
</comment>
<organism evidence="1 2">
    <name type="scientific">Dyadobacter subterraneus</name>
    <dbReference type="NCBI Taxonomy" id="2773304"/>
    <lineage>
        <taxon>Bacteria</taxon>
        <taxon>Pseudomonadati</taxon>
        <taxon>Bacteroidota</taxon>
        <taxon>Cytophagia</taxon>
        <taxon>Cytophagales</taxon>
        <taxon>Spirosomataceae</taxon>
        <taxon>Dyadobacter</taxon>
    </lineage>
</organism>
<dbReference type="EMBL" id="JACYGY010000001">
    <property type="protein sequence ID" value="MBE9461660.1"/>
    <property type="molecule type" value="Genomic_DNA"/>
</dbReference>
<protein>
    <submittedName>
        <fullName evidence="1">Uncharacterized protein</fullName>
    </submittedName>
</protein>
<dbReference type="InterPro" id="IPR017853">
    <property type="entry name" value="GH"/>
</dbReference>
<name>A0ABR9W877_9BACT</name>
<dbReference type="Proteomes" id="UP000634134">
    <property type="component" value="Unassembled WGS sequence"/>
</dbReference>
<sequence>MRSKTGLLLFPMLTLLTVFYSSFTNRNWQKPVQLFVYNDSILSDHFLGVNGVYHGFAYMEDPDVKPMSDEDRELEFSRVKAMDLKIARTWYRPDWACGTNLYNDFDWESKRMKAFYQWLDKMKMLKVDVALQAGWWFTRDTYMNTKIPADKAKPDPTKDPARYAQWVNESLYQLIKVRGYTNIKYLVLFTEPLNYRSGIIPENFSEPAYYDKVCTEIDNQLKISNLRSSVKLVGPNSGSTDTAAYVGWAVGHMNDVIDIYSWHSYNGKQSGTNPPLEYDGWKQIVEVGKEKIKQTGKPFWIDEYGASKPDESVRFKADYGNYLAQCVAAFVNSGAQTSLLWILFDQKYPSSKVTNKDSFYKGVQRWGLTKSPQDSISNPKDPYPSWYAFSLMSKYLGGRAGSKTFKTLGNDSLYIVATQPNENEISVMVVNSAHTAQQFQIGFSKQINPVLNRALFDPANITPSQEKLMLSFDKKRKAGKNISDQIPARGVAIYTTLKN</sequence>
<dbReference type="Gene3D" id="3.20.20.80">
    <property type="entry name" value="Glycosidases"/>
    <property type="match status" value="1"/>
</dbReference>
<dbReference type="RefSeq" id="WP_194119925.1">
    <property type="nucleotide sequence ID" value="NZ_JACYGY010000001.1"/>
</dbReference>
<dbReference type="SUPFAM" id="SSF51445">
    <property type="entry name" value="(Trans)glycosidases"/>
    <property type="match status" value="1"/>
</dbReference>
<gene>
    <name evidence="1" type="ORF">IEE83_07175</name>
</gene>
<keyword evidence="2" id="KW-1185">Reference proteome</keyword>
<accession>A0ABR9W877</accession>
<reference evidence="2" key="1">
    <citation type="submission" date="2023-07" db="EMBL/GenBank/DDBJ databases">
        <title>Dyadobacter sp. nov 'subterranea' isolated from contaminted grondwater.</title>
        <authorList>
            <person name="Szabo I."/>
            <person name="Al-Omari J."/>
            <person name="Szerdahelyi S.G."/>
            <person name="Rado J."/>
        </authorList>
    </citation>
    <scope>NUCLEOTIDE SEQUENCE [LARGE SCALE GENOMIC DNA]</scope>
    <source>
        <strain evidence="2">UP-52</strain>
    </source>
</reference>
<proteinExistence type="predicted"/>